<reference evidence="4" key="1">
    <citation type="submission" date="2025-08" db="UniProtKB">
        <authorList>
            <consortium name="RefSeq"/>
        </authorList>
    </citation>
    <scope>IDENTIFICATION</scope>
    <source>
        <tissue evidence="4">Testes</tissue>
    </source>
</reference>
<dbReference type="SMART" id="SM00028">
    <property type="entry name" value="TPR"/>
    <property type="match status" value="2"/>
</dbReference>
<dbReference type="InterPro" id="IPR019734">
    <property type="entry name" value="TPR_rpt"/>
</dbReference>
<dbReference type="Gene3D" id="2.40.50.550">
    <property type="match status" value="1"/>
</dbReference>
<dbReference type="PROSITE" id="PS50005">
    <property type="entry name" value="TPR"/>
    <property type="match status" value="1"/>
</dbReference>
<dbReference type="Pfam" id="PF16669">
    <property type="entry name" value="TTC5_OB"/>
    <property type="match status" value="1"/>
</dbReference>
<dbReference type="InterPro" id="IPR011990">
    <property type="entry name" value="TPR-like_helical_dom_sf"/>
</dbReference>
<evidence type="ECO:0000313" key="4">
    <source>
        <dbReference type="RefSeq" id="XP_002735299.1"/>
    </source>
</evidence>
<evidence type="ECO:0000259" key="2">
    <source>
        <dbReference type="Pfam" id="PF16669"/>
    </source>
</evidence>
<dbReference type="GeneID" id="100370957"/>
<evidence type="ECO:0000256" key="1">
    <source>
        <dbReference type="PROSITE-ProRule" id="PRU00339"/>
    </source>
</evidence>
<dbReference type="InterPro" id="IPR038645">
    <property type="entry name" value="TTC5_OB_sf"/>
</dbReference>
<dbReference type="Gene3D" id="1.25.40.10">
    <property type="entry name" value="Tetratricopeptide repeat domain"/>
    <property type="match status" value="1"/>
</dbReference>
<dbReference type="Pfam" id="PF13181">
    <property type="entry name" value="TPR_8"/>
    <property type="match status" value="1"/>
</dbReference>
<sequence length="437" mass="48667">MAESLKVDDALQTAQEVVDRLYEFRDHYFEKNDLARAIHKTKDVEKEMERALGILNNLQDKVTNKATYLMLQGKTLNVLPRYDQGADDALSRAVKLDPKLVEAWNQLGECYWKNKDIEGAKNCFVGALNHSRNKVSLRNLSMVLRQLGSSDAEEKNKNVMESVEIAKEAVQMDIADGTSWFILGNAYLSLFFSTGQNPAILVQCLRAYTQGERDSIANSNPDLHYNRSIAYKYQEEYQLAIIGFSRAAALDPTWSEPKEKLTLLLEYLSKVTDLVNQKGKLKSKRLKQLMKSMNDKDLGPYGGGSYTSSKGDTVELQHVTLVQLIPGVNHKKVVLGKVVCSVAIEEPIPFTFAMVDSEGTCFAVTLYNIAPGYGVIIGDSVAIPEPNAQENKVEHEGKTYKYYSIRVETPIVIVVNGKKLGIDKQAPSVLGVSAKSE</sequence>
<protein>
    <submittedName>
        <fullName evidence="4">Tetratricopeptide repeat protein 5-like</fullName>
    </submittedName>
</protein>
<evidence type="ECO:0000313" key="3">
    <source>
        <dbReference type="Proteomes" id="UP000694865"/>
    </source>
</evidence>
<organism evidence="3 4">
    <name type="scientific">Saccoglossus kowalevskii</name>
    <name type="common">Acorn worm</name>
    <dbReference type="NCBI Taxonomy" id="10224"/>
    <lineage>
        <taxon>Eukaryota</taxon>
        <taxon>Metazoa</taxon>
        <taxon>Hemichordata</taxon>
        <taxon>Enteropneusta</taxon>
        <taxon>Harrimaniidae</taxon>
        <taxon>Saccoglossus</taxon>
    </lineage>
</organism>
<gene>
    <name evidence="4" type="primary">LOC100370957</name>
</gene>
<feature type="repeat" description="TPR" evidence="1">
    <location>
        <begin position="221"/>
        <end position="254"/>
    </location>
</feature>
<name>A0ABM0GQV4_SACKO</name>
<dbReference type="RefSeq" id="XP_002735299.1">
    <property type="nucleotide sequence ID" value="XM_002735253.2"/>
</dbReference>
<proteinExistence type="predicted"/>
<keyword evidence="3" id="KW-1185">Reference proteome</keyword>
<dbReference type="Proteomes" id="UP000694865">
    <property type="component" value="Unplaced"/>
</dbReference>
<accession>A0ABM0GQV4</accession>
<dbReference type="SUPFAM" id="SSF48452">
    <property type="entry name" value="TPR-like"/>
    <property type="match status" value="1"/>
</dbReference>
<dbReference type="InterPro" id="IPR032076">
    <property type="entry name" value="TTC5_OB"/>
</dbReference>
<feature type="domain" description="Tetratricopeptide repeat protein 5 OB fold" evidence="2">
    <location>
        <begin position="316"/>
        <end position="428"/>
    </location>
</feature>
<keyword evidence="1" id="KW-0802">TPR repeat</keyword>